<protein>
    <submittedName>
        <fullName evidence="2">Unannotated protein</fullName>
    </submittedName>
</protein>
<reference evidence="2" key="1">
    <citation type="submission" date="2020-05" db="EMBL/GenBank/DDBJ databases">
        <authorList>
            <person name="Chiriac C."/>
            <person name="Salcher M."/>
            <person name="Ghai R."/>
            <person name="Kavagutti S V."/>
        </authorList>
    </citation>
    <scope>NUCLEOTIDE SEQUENCE</scope>
</reference>
<evidence type="ECO:0000313" key="2">
    <source>
        <dbReference type="EMBL" id="CAB4812662.1"/>
    </source>
</evidence>
<feature type="domain" description="SGNH" evidence="1">
    <location>
        <begin position="85"/>
        <end position="317"/>
    </location>
</feature>
<dbReference type="EMBL" id="CAFAAP010000204">
    <property type="protein sequence ID" value="CAB4812662.1"/>
    <property type="molecule type" value="Genomic_DNA"/>
</dbReference>
<proteinExistence type="predicted"/>
<sequence length="326" mass="36702">MSVLFAFGSFRFVETPFRLGTSSIAKSTRSVLALAILLPLAVSTLQQASIPYQKSIYDTYNYTNNRKELASQKLRCADTWLTTQIIERCTVLAPQSKGSVLLIGDSQAESISDGVAEASRQLQLNATLFSFASCPMMDLKNKFRYVACPSYQKTLDTIYKSRPTYLVVSNALVPYLADDNCPLRRNLECANSRTDRINDWFKAFISLTNYLEGVEQKTIFIMQTPYLGYDSHGLSLIDKLSGVSSDQSHRDAMTDQKILESRIETITSNSKFIEVIYPSRTICKNISCRPETKEQRRWFRDAGHLSKAGSLQLAPEIKLAIQQFSS</sequence>
<organism evidence="2">
    <name type="scientific">freshwater metagenome</name>
    <dbReference type="NCBI Taxonomy" id="449393"/>
    <lineage>
        <taxon>unclassified sequences</taxon>
        <taxon>metagenomes</taxon>
        <taxon>ecological metagenomes</taxon>
    </lineage>
</organism>
<name>A0A6J6YT70_9ZZZZ</name>
<dbReference type="Pfam" id="PF19040">
    <property type="entry name" value="SGNH"/>
    <property type="match status" value="1"/>
</dbReference>
<dbReference type="AlphaFoldDB" id="A0A6J6YT70"/>
<dbReference type="InterPro" id="IPR043968">
    <property type="entry name" value="SGNH"/>
</dbReference>
<gene>
    <name evidence="2" type="ORF">UFOPK3026_01216</name>
</gene>
<evidence type="ECO:0000259" key="1">
    <source>
        <dbReference type="Pfam" id="PF19040"/>
    </source>
</evidence>
<accession>A0A6J6YT70</accession>